<dbReference type="InterPro" id="IPR029058">
    <property type="entry name" value="AB_hydrolase_fold"/>
</dbReference>
<evidence type="ECO:0000313" key="2">
    <source>
        <dbReference type="EMBL" id="MBB4948880.1"/>
    </source>
</evidence>
<dbReference type="EMBL" id="JACHJR010000001">
    <property type="protein sequence ID" value="MBB4948880.1"/>
    <property type="molecule type" value="Genomic_DNA"/>
</dbReference>
<evidence type="ECO:0000313" key="3">
    <source>
        <dbReference type="Proteomes" id="UP000573327"/>
    </source>
</evidence>
<protein>
    <submittedName>
        <fullName evidence="2">Pimeloyl-ACP methyl ester carboxylesterase</fullName>
    </submittedName>
</protein>
<dbReference type="RefSeq" id="WP_184918823.1">
    <property type="nucleotide sequence ID" value="NZ_JACHJR010000001.1"/>
</dbReference>
<reference evidence="2 3" key="1">
    <citation type="submission" date="2020-08" db="EMBL/GenBank/DDBJ databases">
        <title>Sequencing the genomes of 1000 actinobacteria strains.</title>
        <authorList>
            <person name="Klenk H.-P."/>
        </authorList>
    </citation>
    <scope>NUCLEOTIDE SEQUENCE [LARGE SCALE GENOMIC DNA]</scope>
    <source>
        <strain evidence="2 3">DSM 44786</strain>
    </source>
</reference>
<feature type="chain" id="PRO_5030970285" evidence="1">
    <location>
        <begin position="31"/>
        <end position="246"/>
    </location>
</feature>
<evidence type="ECO:0000256" key="1">
    <source>
        <dbReference type="SAM" id="SignalP"/>
    </source>
</evidence>
<sequence>MKLRTVVPAVGGLAAVLLLAGCGSDGPAAAAPSPSASTYGCLEQTRADKGSFGLDSVAKRDAYYQDSDAGKAKVAVVFSHENGATLCDWIPFVEDFTKAGYATLAYTSAGDLPLDIEAAAKYLKGKGVEKVVLVGASKGGTGSLAAAATPGGSLPVAAVVTLSSPTNFGSWAGVAAIAKIKAPLFIAAQEGDQPFAENAAELAAAATAPVKELKIYQGTSHGARLLPQGTAKADLLAFLAKNAPSS</sequence>
<name>A0A7W7SE80_9ACTN</name>
<accession>A0A7W7SE80</accession>
<gene>
    <name evidence="2" type="ORF">F4556_004415</name>
</gene>
<proteinExistence type="predicted"/>
<feature type="signal peptide" evidence="1">
    <location>
        <begin position="1"/>
        <end position="30"/>
    </location>
</feature>
<keyword evidence="1" id="KW-0732">Signal</keyword>
<dbReference type="AlphaFoldDB" id="A0A7W7SE80"/>
<keyword evidence="3" id="KW-1185">Reference proteome</keyword>
<dbReference type="Proteomes" id="UP000573327">
    <property type="component" value="Unassembled WGS sequence"/>
</dbReference>
<dbReference type="SUPFAM" id="SSF53474">
    <property type="entry name" value="alpha/beta-Hydrolases"/>
    <property type="match status" value="1"/>
</dbReference>
<organism evidence="2 3">
    <name type="scientific">Kitasatospora gansuensis</name>
    <dbReference type="NCBI Taxonomy" id="258050"/>
    <lineage>
        <taxon>Bacteria</taxon>
        <taxon>Bacillati</taxon>
        <taxon>Actinomycetota</taxon>
        <taxon>Actinomycetes</taxon>
        <taxon>Kitasatosporales</taxon>
        <taxon>Streptomycetaceae</taxon>
        <taxon>Kitasatospora</taxon>
    </lineage>
</organism>
<comment type="caution">
    <text evidence="2">The sequence shown here is derived from an EMBL/GenBank/DDBJ whole genome shotgun (WGS) entry which is preliminary data.</text>
</comment>
<dbReference type="Gene3D" id="3.40.50.1820">
    <property type="entry name" value="alpha/beta hydrolase"/>
    <property type="match status" value="1"/>
</dbReference>
<dbReference type="PROSITE" id="PS51257">
    <property type="entry name" value="PROKAR_LIPOPROTEIN"/>
    <property type="match status" value="1"/>
</dbReference>